<keyword evidence="2" id="KW-1185">Reference proteome</keyword>
<dbReference type="EMBL" id="CYRY02044765">
    <property type="protein sequence ID" value="VCX39916.1"/>
    <property type="molecule type" value="Genomic_DNA"/>
</dbReference>
<dbReference type="AlphaFoldDB" id="A0A9X9Q917"/>
<name>A0A9X9Q917_GULGU</name>
<evidence type="ECO:0000313" key="1">
    <source>
        <dbReference type="EMBL" id="VCX39916.1"/>
    </source>
</evidence>
<evidence type="ECO:0000313" key="2">
    <source>
        <dbReference type="Proteomes" id="UP000269945"/>
    </source>
</evidence>
<feature type="non-terminal residue" evidence="1">
    <location>
        <position position="51"/>
    </location>
</feature>
<accession>A0A9X9Q917</accession>
<reference evidence="1 2" key="1">
    <citation type="submission" date="2018-10" db="EMBL/GenBank/DDBJ databases">
        <authorList>
            <person name="Ekblom R."/>
            <person name="Jareborg N."/>
        </authorList>
    </citation>
    <scope>NUCLEOTIDE SEQUENCE [LARGE SCALE GENOMIC DNA]</scope>
    <source>
        <tissue evidence="1">Muscle</tissue>
    </source>
</reference>
<sequence>MLLPVQFEIAGRGLGGAPEIKSALRGGCCSVPSLDSLFPEHLLLARTQFPA</sequence>
<gene>
    <name evidence="1" type="ORF">BN2614_LOCUS8</name>
</gene>
<proteinExistence type="predicted"/>
<protein>
    <submittedName>
        <fullName evidence="1">Uncharacterized protein</fullName>
    </submittedName>
</protein>
<organism evidence="1 2">
    <name type="scientific">Gulo gulo</name>
    <name type="common">Wolverine</name>
    <name type="synonym">Gluton</name>
    <dbReference type="NCBI Taxonomy" id="48420"/>
    <lineage>
        <taxon>Eukaryota</taxon>
        <taxon>Metazoa</taxon>
        <taxon>Chordata</taxon>
        <taxon>Craniata</taxon>
        <taxon>Vertebrata</taxon>
        <taxon>Euteleostomi</taxon>
        <taxon>Mammalia</taxon>
        <taxon>Eutheria</taxon>
        <taxon>Laurasiatheria</taxon>
        <taxon>Carnivora</taxon>
        <taxon>Caniformia</taxon>
        <taxon>Musteloidea</taxon>
        <taxon>Mustelidae</taxon>
        <taxon>Guloninae</taxon>
        <taxon>Gulo</taxon>
    </lineage>
</organism>
<dbReference type="Proteomes" id="UP000269945">
    <property type="component" value="Unassembled WGS sequence"/>
</dbReference>
<comment type="caution">
    <text evidence="1">The sequence shown here is derived from an EMBL/GenBank/DDBJ whole genome shotgun (WGS) entry which is preliminary data.</text>
</comment>